<proteinExistence type="predicted"/>
<dbReference type="InterPro" id="IPR050625">
    <property type="entry name" value="ParA/MinD_ATPase"/>
</dbReference>
<evidence type="ECO:0000259" key="3">
    <source>
        <dbReference type="Pfam" id="PF01656"/>
    </source>
</evidence>
<dbReference type="EMBL" id="CADCVQ010000150">
    <property type="protein sequence ID" value="CAA9524913.1"/>
    <property type="molecule type" value="Genomic_DNA"/>
</dbReference>
<evidence type="ECO:0000256" key="1">
    <source>
        <dbReference type="ARBA" id="ARBA00022741"/>
    </source>
</evidence>
<dbReference type="Pfam" id="PF01656">
    <property type="entry name" value="CbiA"/>
    <property type="match status" value="1"/>
</dbReference>
<keyword evidence="2" id="KW-0067">ATP-binding</keyword>
<sequence length="256" mass="26624">MRIAVVGKGGAGKSTIAGTVARIAARGGARVLALDSDLLPGLSFSLGSGPDPAVPPLQQAAQRDESGQWGWSPGIDAATAAQRFATDAPDGVRLLQRGKTGREGSGPITAASKAFWEVTHGLVDAPEFLDWTLIGDLPAGPHQISRDWAPYAETYVVVVLPTVQSALTARRVARLARLQSPQAQIVFVANRVGGERDLSHVERLVGEPIFAAIPADDGVAAAERIGVAPIDHVPDAPAIAAVHELAARLSEQPARS</sequence>
<keyword evidence="1" id="KW-0547">Nucleotide-binding</keyword>
<dbReference type="GO" id="GO:0009898">
    <property type="term" value="C:cytoplasmic side of plasma membrane"/>
    <property type="evidence" value="ECO:0007669"/>
    <property type="project" value="TreeGrafter"/>
</dbReference>
<dbReference type="GO" id="GO:0005524">
    <property type="term" value="F:ATP binding"/>
    <property type="evidence" value="ECO:0007669"/>
    <property type="project" value="UniProtKB-KW"/>
</dbReference>
<dbReference type="GO" id="GO:0016887">
    <property type="term" value="F:ATP hydrolysis activity"/>
    <property type="evidence" value="ECO:0007669"/>
    <property type="project" value="TreeGrafter"/>
</dbReference>
<dbReference type="PANTHER" id="PTHR43384">
    <property type="entry name" value="SEPTUM SITE-DETERMINING PROTEIN MIND HOMOLOG, CHLOROPLASTIC-RELATED"/>
    <property type="match status" value="1"/>
</dbReference>
<dbReference type="GO" id="GO:0005829">
    <property type="term" value="C:cytosol"/>
    <property type="evidence" value="ECO:0007669"/>
    <property type="project" value="TreeGrafter"/>
</dbReference>
<dbReference type="InterPro" id="IPR027417">
    <property type="entry name" value="P-loop_NTPase"/>
</dbReference>
<dbReference type="PANTHER" id="PTHR43384:SF6">
    <property type="entry name" value="SEPTUM SITE-DETERMINING PROTEIN MIND HOMOLOG, CHLOROPLASTIC"/>
    <property type="match status" value="1"/>
</dbReference>
<name>A0A6J4TKG4_9ACTN</name>
<dbReference type="GO" id="GO:0051782">
    <property type="term" value="P:negative regulation of cell division"/>
    <property type="evidence" value="ECO:0007669"/>
    <property type="project" value="TreeGrafter"/>
</dbReference>
<protein>
    <recommendedName>
        <fullName evidence="3">CobQ/CobB/MinD/ParA nucleotide binding domain-containing protein</fullName>
    </recommendedName>
</protein>
<dbReference type="AlphaFoldDB" id="A0A6J4TKG4"/>
<reference evidence="4" key="1">
    <citation type="submission" date="2020-02" db="EMBL/GenBank/DDBJ databases">
        <authorList>
            <person name="Meier V. D."/>
        </authorList>
    </citation>
    <scope>NUCLEOTIDE SEQUENCE</scope>
    <source>
        <strain evidence="4">AVDCRST_MAG67</strain>
    </source>
</reference>
<gene>
    <name evidence="4" type="ORF">AVDCRST_MAG67-3549</name>
</gene>
<organism evidence="4">
    <name type="scientific">uncultured Solirubrobacteraceae bacterium</name>
    <dbReference type="NCBI Taxonomy" id="1162706"/>
    <lineage>
        <taxon>Bacteria</taxon>
        <taxon>Bacillati</taxon>
        <taxon>Actinomycetota</taxon>
        <taxon>Thermoleophilia</taxon>
        <taxon>Solirubrobacterales</taxon>
        <taxon>Solirubrobacteraceae</taxon>
        <taxon>environmental samples</taxon>
    </lineage>
</organism>
<dbReference type="Gene3D" id="3.40.50.300">
    <property type="entry name" value="P-loop containing nucleotide triphosphate hydrolases"/>
    <property type="match status" value="1"/>
</dbReference>
<dbReference type="InterPro" id="IPR002586">
    <property type="entry name" value="CobQ/CobB/MinD/ParA_Nub-bd_dom"/>
</dbReference>
<evidence type="ECO:0000256" key="2">
    <source>
        <dbReference type="ARBA" id="ARBA00022840"/>
    </source>
</evidence>
<dbReference type="SUPFAM" id="SSF52540">
    <property type="entry name" value="P-loop containing nucleoside triphosphate hydrolases"/>
    <property type="match status" value="1"/>
</dbReference>
<feature type="domain" description="CobQ/CobB/MinD/ParA nucleotide binding" evidence="3">
    <location>
        <begin position="5"/>
        <end position="223"/>
    </location>
</feature>
<evidence type="ECO:0000313" key="4">
    <source>
        <dbReference type="EMBL" id="CAA9524913.1"/>
    </source>
</evidence>
<accession>A0A6J4TKG4</accession>